<dbReference type="EMBL" id="DS235024">
    <property type="protein sequence ID" value="EEB10676.1"/>
    <property type="molecule type" value="Genomic_DNA"/>
</dbReference>
<evidence type="ECO:0000313" key="2">
    <source>
        <dbReference type="EMBL" id="EEB10676.1"/>
    </source>
</evidence>
<evidence type="ECO:0000313" key="4">
    <source>
        <dbReference type="Proteomes" id="UP000009046"/>
    </source>
</evidence>
<dbReference type="Proteomes" id="UP000009046">
    <property type="component" value="Unassembled WGS sequence"/>
</dbReference>
<name>E0VBC0_PEDHC</name>
<dbReference type="EMBL" id="AAZO01000670">
    <property type="status" value="NOT_ANNOTATED_CDS"/>
    <property type="molecule type" value="Genomic_DNA"/>
</dbReference>
<dbReference type="RefSeq" id="XP_002423414.1">
    <property type="nucleotide sequence ID" value="XM_002423369.1"/>
</dbReference>
<dbReference type="KEGG" id="phu:Phum_PHUM057050"/>
<dbReference type="VEuPathDB" id="VectorBase:PHUM057050"/>
<dbReference type="EnsemblMetazoa" id="PHUM057050-RA">
    <property type="protein sequence ID" value="PHUM057050-PA"/>
    <property type="gene ID" value="PHUM057050"/>
</dbReference>
<dbReference type="GeneID" id="8239067"/>
<feature type="transmembrane region" description="Helical" evidence="1">
    <location>
        <begin position="66"/>
        <end position="87"/>
    </location>
</feature>
<evidence type="ECO:0000256" key="1">
    <source>
        <dbReference type="SAM" id="Phobius"/>
    </source>
</evidence>
<dbReference type="CTD" id="8239067"/>
<protein>
    <submittedName>
        <fullName evidence="2 3">Uncharacterized protein</fullName>
    </submittedName>
</protein>
<gene>
    <name evidence="3" type="primary">8239067</name>
    <name evidence="2" type="ORF">Phum_PHUM057050</name>
</gene>
<keyword evidence="1" id="KW-1133">Transmembrane helix</keyword>
<keyword evidence="4" id="KW-1185">Reference proteome</keyword>
<proteinExistence type="predicted"/>
<reference evidence="2" key="2">
    <citation type="submission" date="2007-04" db="EMBL/GenBank/DDBJ databases">
        <title>The genome of the human body louse.</title>
        <authorList>
            <consortium name="The Human Body Louse Genome Consortium"/>
            <person name="Kirkness E."/>
            <person name="Walenz B."/>
            <person name="Hass B."/>
            <person name="Bruggner R."/>
            <person name="Strausberg R."/>
        </authorList>
    </citation>
    <scope>NUCLEOTIDE SEQUENCE</scope>
    <source>
        <strain evidence="2">USDA</strain>
    </source>
</reference>
<dbReference type="HOGENOM" id="CLU_2309325_0_0_1"/>
<dbReference type="AlphaFoldDB" id="E0VBC0"/>
<keyword evidence="1" id="KW-0812">Transmembrane</keyword>
<keyword evidence="1" id="KW-0472">Membrane</keyword>
<evidence type="ECO:0000313" key="3">
    <source>
        <dbReference type="EnsemblMetazoa" id="PHUM057050-PA"/>
    </source>
</evidence>
<accession>E0VBC0</accession>
<organism>
    <name type="scientific">Pediculus humanus subsp. corporis</name>
    <name type="common">Body louse</name>
    <dbReference type="NCBI Taxonomy" id="121224"/>
    <lineage>
        <taxon>Eukaryota</taxon>
        <taxon>Metazoa</taxon>
        <taxon>Ecdysozoa</taxon>
        <taxon>Arthropoda</taxon>
        <taxon>Hexapoda</taxon>
        <taxon>Insecta</taxon>
        <taxon>Pterygota</taxon>
        <taxon>Neoptera</taxon>
        <taxon>Paraneoptera</taxon>
        <taxon>Psocodea</taxon>
        <taxon>Troctomorpha</taxon>
        <taxon>Phthiraptera</taxon>
        <taxon>Anoplura</taxon>
        <taxon>Pediculidae</taxon>
        <taxon>Pediculus</taxon>
    </lineage>
</organism>
<dbReference type="InParanoid" id="E0VBC0"/>
<reference evidence="3" key="3">
    <citation type="submission" date="2021-02" db="UniProtKB">
        <authorList>
            <consortium name="EnsemblMetazoa"/>
        </authorList>
    </citation>
    <scope>IDENTIFICATION</scope>
    <source>
        <strain evidence="3">USDA</strain>
    </source>
</reference>
<reference evidence="2" key="1">
    <citation type="submission" date="2007-04" db="EMBL/GenBank/DDBJ databases">
        <title>Annotation of Pediculus humanus corporis strain USDA.</title>
        <authorList>
            <person name="Kirkness E."/>
            <person name="Hannick L."/>
            <person name="Hass B."/>
            <person name="Bruggner R."/>
            <person name="Lawson D."/>
            <person name="Bidwell S."/>
            <person name="Joardar V."/>
            <person name="Caler E."/>
            <person name="Walenz B."/>
            <person name="Inman J."/>
            <person name="Schobel S."/>
            <person name="Galinsky K."/>
            <person name="Amedeo P."/>
            <person name="Strausberg R."/>
        </authorList>
    </citation>
    <scope>NUCLEOTIDE SEQUENCE</scope>
    <source>
        <strain evidence="2">USDA</strain>
    </source>
</reference>
<sequence>MRKKQIVNENVIHTFPDSESTEKILENFPTGVTPMDDNLEDQLVISMDNYQDEEDRKAMVTRPVGLAIYVLAAFGIVPLILAVAFASRFLMQRFQRRVCV</sequence>